<accession>A0A1G1W824</accession>
<protein>
    <submittedName>
        <fullName evidence="3">Uncharacterized protein</fullName>
    </submittedName>
</protein>
<gene>
    <name evidence="3" type="ORF">A2Y57_03555</name>
</gene>
<reference evidence="3 4" key="1">
    <citation type="journal article" date="2016" name="Nat. Commun.">
        <title>Thousands of microbial genomes shed light on interconnected biogeochemical processes in an aquifer system.</title>
        <authorList>
            <person name="Anantharaman K."/>
            <person name="Brown C.T."/>
            <person name="Hug L.A."/>
            <person name="Sharon I."/>
            <person name="Castelle C.J."/>
            <person name="Probst A.J."/>
            <person name="Thomas B.C."/>
            <person name="Singh A."/>
            <person name="Wilkins M.J."/>
            <person name="Karaoz U."/>
            <person name="Brodie E.L."/>
            <person name="Williams K.H."/>
            <person name="Hubbard S.S."/>
            <person name="Banfield J.F."/>
        </authorList>
    </citation>
    <scope>NUCLEOTIDE SEQUENCE [LARGE SCALE GENOMIC DNA]</scope>
</reference>
<dbReference type="AlphaFoldDB" id="A0A1G1W824"/>
<proteinExistence type="predicted"/>
<evidence type="ECO:0000313" key="3">
    <source>
        <dbReference type="EMBL" id="OGY23822.1"/>
    </source>
</evidence>
<keyword evidence="2" id="KW-1133">Transmembrane helix</keyword>
<organism evidence="3 4">
    <name type="scientific">Candidatus Woykebacteria bacterium RBG_13_40_7b</name>
    <dbReference type="NCBI Taxonomy" id="1802594"/>
    <lineage>
        <taxon>Bacteria</taxon>
        <taxon>Candidatus Woykeibacteriota</taxon>
    </lineage>
</organism>
<comment type="caution">
    <text evidence="3">The sequence shown here is derived from an EMBL/GenBank/DDBJ whole genome shotgun (WGS) entry which is preliminary data.</text>
</comment>
<evidence type="ECO:0000256" key="2">
    <source>
        <dbReference type="SAM" id="Phobius"/>
    </source>
</evidence>
<keyword evidence="2" id="KW-0472">Membrane</keyword>
<dbReference type="EMBL" id="MHCQ01000038">
    <property type="protein sequence ID" value="OGY23822.1"/>
    <property type="molecule type" value="Genomic_DNA"/>
</dbReference>
<evidence type="ECO:0000313" key="4">
    <source>
        <dbReference type="Proteomes" id="UP000177103"/>
    </source>
</evidence>
<feature type="transmembrane region" description="Helical" evidence="2">
    <location>
        <begin position="6"/>
        <end position="27"/>
    </location>
</feature>
<feature type="compositionally biased region" description="Polar residues" evidence="1">
    <location>
        <begin position="35"/>
        <end position="48"/>
    </location>
</feature>
<sequence>MVLKNILIVIAASAVLIALVVIGILAFNNLNAKPTPTPQATSSSNEEPASSARINWFPR</sequence>
<dbReference type="Proteomes" id="UP000177103">
    <property type="component" value="Unassembled WGS sequence"/>
</dbReference>
<keyword evidence="2" id="KW-0812">Transmembrane</keyword>
<feature type="region of interest" description="Disordered" evidence="1">
    <location>
        <begin position="35"/>
        <end position="59"/>
    </location>
</feature>
<name>A0A1G1W824_9BACT</name>
<evidence type="ECO:0000256" key="1">
    <source>
        <dbReference type="SAM" id="MobiDB-lite"/>
    </source>
</evidence>